<keyword evidence="3" id="KW-1185">Reference proteome</keyword>
<sequence length="77" mass="8325">HQRLTTIHVPQPKGGVQSLPTVHPQPFNNVEAGATPLNITEDEKKKEKMGRSRGTVKDNSRGIGKGRADGGQQRTDA</sequence>
<feature type="non-terminal residue" evidence="2">
    <location>
        <position position="1"/>
    </location>
</feature>
<organism evidence="2 3">
    <name type="scientific">Gossypium harknessii</name>
    <dbReference type="NCBI Taxonomy" id="34285"/>
    <lineage>
        <taxon>Eukaryota</taxon>
        <taxon>Viridiplantae</taxon>
        <taxon>Streptophyta</taxon>
        <taxon>Embryophyta</taxon>
        <taxon>Tracheophyta</taxon>
        <taxon>Spermatophyta</taxon>
        <taxon>Magnoliopsida</taxon>
        <taxon>eudicotyledons</taxon>
        <taxon>Gunneridae</taxon>
        <taxon>Pentapetalae</taxon>
        <taxon>rosids</taxon>
        <taxon>malvids</taxon>
        <taxon>Malvales</taxon>
        <taxon>Malvaceae</taxon>
        <taxon>Malvoideae</taxon>
        <taxon>Gossypium</taxon>
    </lineage>
</organism>
<dbReference type="Proteomes" id="UP000593560">
    <property type="component" value="Unassembled WGS sequence"/>
</dbReference>
<evidence type="ECO:0000256" key="1">
    <source>
        <dbReference type="SAM" id="MobiDB-lite"/>
    </source>
</evidence>
<dbReference type="OrthoDB" id="10511886at2759"/>
<dbReference type="EMBL" id="JABFAD010000006">
    <property type="protein sequence ID" value="MBA0800797.1"/>
    <property type="molecule type" value="Genomic_DNA"/>
</dbReference>
<protein>
    <submittedName>
        <fullName evidence="2">Uncharacterized protein</fullName>
    </submittedName>
</protein>
<gene>
    <name evidence="2" type="ORF">Gohar_011210</name>
</gene>
<comment type="caution">
    <text evidence="2">The sequence shown here is derived from an EMBL/GenBank/DDBJ whole genome shotgun (WGS) entry which is preliminary data.</text>
</comment>
<reference evidence="2 3" key="1">
    <citation type="journal article" date="2019" name="Genome Biol. Evol.">
        <title>Insights into the evolution of the New World diploid cottons (Gossypium, subgenus Houzingenia) based on genome sequencing.</title>
        <authorList>
            <person name="Grover C.E."/>
            <person name="Arick M.A. 2nd"/>
            <person name="Thrash A."/>
            <person name="Conover J.L."/>
            <person name="Sanders W.S."/>
            <person name="Peterson D.G."/>
            <person name="Frelichowski J.E."/>
            <person name="Scheffler J.A."/>
            <person name="Scheffler B.E."/>
            <person name="Wendel J.F."/>
        </authorList>
    </citation>
    <scope>NUCLEOTIDE SEQUENCE [LARGE SCALE GENOMIC DNA]</scope>
    <source>
        <strain evidence="2">0</strain>
        <tissue evidence="2">Leaf</tissue>
    </source>
</reference>
<dbReference type="AlphaFoldDB" id="A0A7J9GT79"/>
<name>A0A7J9GT79_9ROSI</name>
<proteinExistence type="predicted"/>
<evidence type="ECO:0000313" key="3">
    <source>
        <dbReference type="Proteomes" id="UP000593560"/>
    </source>
</evidence>
<feature type="region of interest" description="Disordered" evidence="1">
    <location>
        <begin position="1"/>
        <end position="77"/>
    </location>
</feature>
<evidence type="ECO:0000313" key="2">
    <source>
        <dbReference type="EMBL" id="MBA0800797.1"/>
    </source>
</evidence>
<accession>A0A7J9GT79</accession>
<feature type="compositionally biased region" description="Basic and acidic residues" evidence="1">
    <location>
        <begin position="41"/>
        <end position="60"/>
    </location>
</feature>